<gene>
    <name evidence="2" type="ORF">NIES30_04585</name>
</gene>
<evidence type="ECO:0000313" key="3">
    <source>
        <dbReference type="Proteomes" id="UP000185557"/>
    </source>
</evidence>
<dbReference type="AlphaFoldDB" id="A0A1U7J974"/>
<sequence length="450" mass="51070">MAIGLASKPMSRLYHILPKGIDTAYAENLTSFICRLAMAHCVPAGALLEKLVQPMLGKEHGSATLHKIYNYTAAINGPGTMAQDLIFCLENLTHRDALSRITLVPWAEVLTTRNLLRSHRVWCPCCLQELRNRGLEVYEALLWTVEAVKVCNRHRLYLQENCNTCSKSSIFLTWQGRPGYCSHCSSWLGLEQSQLIIEEGCRDDRQLSRQLWISNSVGEILAADSSVLKPSRKKLAKGLSNAVSHFADGNIAEMARQLGLPRNTLWLWCNGENNPTLRSVLDICHKLGVSPLNLFCDEDLKFPPRTVLKSTIFQEHKTSRQNPRSFPRVTVEKHLRALLSIETGPFPSLEEVARQLKQDRRTILRHLPELSHEISNRYRAYRRKAKEENIKASCEDVRQIVTKLQKTNQYPSEARVASLMAHPGFLRYEVVRSTLKAAQKSMHFSDSGDF</sequence>
<protein>
    <recommendedName>
        <fullName evidence="1">HTH cro/C1-type domain-containing protein</fullName>
    </recommendedName>
</protein>
<reference evidence="2 3" key="1">
    <citation type="submission" date="2016-11" db="EMBL/GenBank/DDBJ databases">
        <title>Draft Genome Sequences of Nine Cyanobacterial Strains from Diverse Habitats.</title>
        <authorList>
            <person name="Zhu T."/>
            <person name="Hou S."/>
            <person name="Lu X."/>
            <person name="Hess W.R."/>
        </authorList>
    </citation>
    <scope>NUCLEOTIDE SEQUENCE [LARGE SCALE GENOMIC DNA]</scope>
    <source>
        <strain evidence="2 3">NIES-30</strain>
    </source>
</reference>
<name>A0A1U7J974_9CYAN</name>
<dbReference type="Pfam" id="PF06527">
    <property type="entry name" value="TniQ"/>
    <property type="match status" value="1"/>
</dbReference>
<keyword evidence="3" id="KW-1185">Reference proteome</keyword>
<organism evidence="2 3">
    <name type="scientific">Phormidium tenue NIES-30</name>
    <dbReference type="NCBI Taxonomy" id="549789"/>
    <lineage>
        <taxon>Bacteria</taxon>
        <taxon>Bacillati</taxon>
        <taxon>Cyanobacteriota</taxon>
        <taxon>Cyanophyceae</taxon>
        <taxon>Oscillatoriophycideae</taxon>
        <taxon>Oscillatoriales</taxon>
        <taxon>Oscillatoriaceae</taxon>
        <taxon>Phormidium</taxon>
    </lineage>
</organism>
<dbReference type="InterPro" id="IPR009492">
    <property type="entry name" value="TniQ"/>
</dbReference>
<dbReference type="InterPro" id="IPR010982">
    <property type="entry name" value="Lambda_DNA-bd_dom_sf"/>
</dbReference>
<dbReference type="EMBL" id="MRCG01000002">
    <property type="protein sequence ID" value="OKH49991.1"/>
    <property type="molecule type" value="Genomic_DNA"/>
</dbReference>
<dbReference type="Proteomes" id="UP000185557">
    <property type="component" value="Unassembled WGS sequence"/>
</dbReference>
<comment type="caution">
    <text evidence="2">The sequence shown here is derived from an EMBL/GenBank/DDBJ whole genome shotgun (WGS) entry which is preliminary data.</text>
</comment>
<evidence type="ECO:0000259" key="1">
    <source>
        <dbReference type="PROSITE" id="PS50943"/>
    </source>
</evidence>
<dbReference type="InterPro" id="IPR001387">
    <property type="entry name" value="Cro/C1-type_HTH"/>
</dbReference>
<proteinExistence type="predicted"/>
<accession>A0A1U7J974</accession>
<dbReference type="CDD" id="cd00093">
    <property type="entry name" value="HTH_XRE"/>
    <property type="match status" value="1"/>
</dbReference>
<dbReference type="GO" id="GO:0003677">
    <property type="term" value="F:DNA binding"/>
    <property type="evidence" value="ECO:0007669"/>
    <property type="project" value="InterPro"/>
</dbReference>
<evidence type="ECO:0000313" key="2">
    <source>
        <dbReference type="EMBL" id="OKH49991.1"/>
    </source>
</evidence>
<dbReference type="Gene3D" id="1.10.260.40">
    <property type="entry name" value="lambda repressor-like DNA-binding domains"/>
    <property type="match status" value="1"/>
</dbReference>
<feature type="domain" description="HTH cro/C1-type" evidence="1">
    <location>
        <begin position="252"/>
        <end position="294"/>
    </location>
</feature>
<dbReference type="PROSITE" id="PS50943">
    <property type="entry name" value="HTH_CROC1"/>
    <property type="match status" value="1"/>
</dbReference>
<dbReference type="RefSeq" id="WP_216277836.1">
    <property type="nucleotide sequence ID" value="NZ_MRCG01000002.1"/>
</dbReference>
<dbReference type="SUPFAM" id="SSF47413">
    <property type="entry name" value="lambda repressor-like DNA-binding domains"/>
    <property type="match status" value="1"/>
</dbReference>
<dbReference type="STRING" id="549789.NIES30_04585"/>